<proteinExistence type="predicted"/>
<dbReference type="Proteomes" id="UP000024635">
    <property type="component" value="Unassembled WGS sequence"/>
</dbReference>
<sequence length="81" mass="9138">MMALTMCFYSFLLIIVIIAIVLVVACCIALPIAYSIKEKRRKQYLAETWDQRVKEAGEQISKTESASGAHASTSKEKKRKK</sequence>
<protein>
    <submittedName>
        <fullName evidence="3">Uncharacterized protein</fullName>
    </submittedName>
</protein>
<dbReference type="OrthoDB" id="5811353at2759"/>
<evidence type="ECO:0000313" key="4">
    <source>
        <dbReference type="Proteomes" id="UP000024635"/>
    </source>
</evidence>
<organism evidence="3 4">
    <name type="scientific">Ancylostoma ceylanicum</name>
    <dbReference type="NCBI Taxonomy" id="53326"/>
    <lineage>
        <taxon>Eukaryota</taxon>
        <taxon>Metazoa</taxon>
        <taxon>Ecdysozoa</taxon>
        <taxon>Nematoda</taxon>
        <taxon>Chromadorea</taxon>
        <taxon>Rhabditida</taxon>
        <taxon>Rhabditina</taxon>
        <taxon>Rhabditomorpha</taxon>
        <taxon>Strongyloidea</taxon>
        <taxon>Ancylostomatidae</taxon>
        <taxon>Ancylostomatinae</taxon>
        <taxon>Ancylostoma</taxon>
    </lineage>
</organism>
<keyword evidence="2" id="KW-0472">Membrane</keyword>
<feature type="transmembrane region" description="Helical" evidence="2">
    <location>
        <begin position="12"/>
        <end position="34"/>
    </location>
</feature>
<dbReference type="AlphaFoldDB" id="A0A016RR00"/>
<gene>
    <name evidence="3" type="primary">Acey_s0398.g714</name>
    <name evidence="3" type="ORF">Y032_0398g714</name>
</gene>
<keyword evidence="2" id="KW-0812">Transmembrane</keyword>
<comment type="caution">
    <text evidence="3">The sequence shown here is derived from an EMBL/GenBank/DDBJ whole genome shotgun (WGS) entry which is preliminary data.</text>
</comment>
<evidence type="ECO:0000256" key="2">
    <source>
        <dbReference type="SAM" id="Phobius"/>
    </source>
</evidence>
<name>A0A016RR00_9BILA</name>
<keyword evidence="4" id="KW-1185">Reference proteome</keyword>
<dbReference type="EMBL" id="JARK01001734">
    <property type="protein sequence ID" value="EYB80835.1"/>
    <property type="molecule type" value="Genomic_DNA"/>
</dbReference>
<feature type="compositionally biased region" description="Polar residues" evidence="1">
    <location>
        <begin position="60"/>
        <end position="72"/>
    </location>
</feature>
<accession>A0A016RR00</accession>
<evidence type="ECO:0000256" key="1">
    <source>
        <dbReference type="SAM" id="MobiDB-lite"/>
    </source>
</evidence>
<reference evidence="4" key="1">
    <citation type="journal article" date="2015" name="Nat. Genet.">
        <title>The genome and transcriptome of the zoonotic hookworm Ancylostoma ceylanicum identify infection-specific gene families.</title>
        <authorList>
            <person name="Schwarz E.M."/>
            <person name="Hu Y."/>
            <person name="Antoshechkin I."/>
            <person name="Miller M.M."/>
            <person name="Sternberg P.W."/>
            <person name="Aroian R.V."/>
        </authorList>
    </citation>
    <scope>NUCLEOTIDE SEQUENCE</scope>
    <source>
        <strain evidence="4">HY135</strain>
    </source>
</reference>
<feature type="region of interest" description="Disordered" evidence="1">
    <location>
        <begin position="58"/>
        <end position="81"/>
    </location>
</feature>
<keyword evidence="2" id="KW-1133">Transmembrane helix</keyword>
<evidence type="ECO:0000313" key="3">
    <source>
        <dbReference type="EMBL" id="EYB80835.1"/>
    </source>
</evidence>